<protein>
    <recommendedName>
        <fullName evidence="4">Glycosyltransferase</fullName>
    </recommendedName>
</protein>
<proteinExistence type="predicted"/>
<comment type="caution">
    <text evidence="2">The sequence shown here is derived from an EMBL/GenBank/DDBJ whole genome shotgun (WGS) entry which is preliminary data.</text>
</comment>
<feature type="transmembrane region" description="Helical" evidence="1">
    <location>
        <begin position="254"/>
        <end position="285"/>
    </location>
</feature>
<dbReference type="Proteomes" id="UP000754710">
    <property type="component" value="Unassembled WGS sequence"/>
</dbReference>
<feature type="transmembrane region" description="Helical" evidence="1">
    <location>
        <begin position="292"/>
        <end position="311"/>
    </location>
</feature>
<feature type="transmembrane region" description="Helical" evidence="1">
    <location>
        <begin position="88"/>
        <end position="105"/>
    </location>
</feature>
<feature type="transmembrane region" description="Helical" evidence="1">
    <location>
        <begin position="50"/>
        <end position="76"/>
    </location>
</feature>
<feature type="transmembrane region" description="Helical" evidence="1">
    <location>
        <begin position="435"/>
        <end position="453"/>
    </location>
</feature>
<dbReference type="RefSeq" id="WP_221024305.1">
    <property type="nucleotide sequence ID" value="NZ_JAIEZQ010000001.1"/>
</dbReference>
<gene>
    <name evidence="2" type="ORF">K1X13_07480</name>
</gene>
<feature type="transmembrane region" description="Helical" evidence="1">
    <location>
        <begin position="194"/>
        <end position="212"/>
    </location>
</feature>
<evidence type="ECO:0008006" key="4">
    <source>
        <dbReference type="Google" id="ProtNLM"/>
    </source>
</evidence>
<keyword evidence="1" id="KW-0812">Transmembrane</keyword>
<organism evidence="2 3">
    <name type="scientific">Nocardioides jiangsuensis</name>
    <dbReference type="NCBI Taxonomy" id="2866161"/>
    <lineage>
        <taxon>Bacteria</taxon>
        <taxon>Bacillati</taxon>
        <taxon>Actinomycetota</taxon>
        <taxon>Actinomycetes</taxon>
        <taxon>Propionibacteriales</taxon>
        <taxon>Nocardioidaceae</taxon>
        <taxon>Nocardioides</taxon>
    </lineage>
</organism>
<keyword evidence="1" id="KW-0472">Membrane</keyword>
<keyword evidence="3" id="KW-1185">Reference proteome</keyword>
<feature type="transmembrane region" description="Helical" evidence="1">
    <location>
        <begin position="379"/>
        <end position="397"/>
    </location>
</feature>
<name>A0ABS7RHY8_9ACTN</name>
<evidence type="ECO:0000313" key="2">
    <source>
        <dbReference type="EMBL" id="MBY9074659.1"/>
    </source>
</evidence>
<feature type="transmembrane region" description="Helical" evidence="1">
    <location>
        <begin position="403"/>
        <end position="423"/>
    </location>
</feature>
<dbReference type="EMBL" id="JAIEZQ010000001">
    <property type="protein sequence ID" value="MBY9074659.1"/>
    <property type="molecule type" value="Genomic_DNA"/>
</dbReference>
<accession>A0ABS7RHY8</accession>
<evidence type="ECO:0000256" key="1">
    <source>
        <dbReference type="SAM" id="Phobius"/>
    </source>
</evidence>
<evidence type="ECO:0000313" key="3">
    <source>
        <dbReference type="Proteomes" id="UP000754710"/>
    </source>
</evidence>
<sequence>MTSTDAEPAGRHARGTPDRATVTAFAEIAAVMALWFWSLSRVDPGEMTDLGLVSVLPVTAFVALAALALSFGLALLRVPGTGARLLTAYPLALTLMVYLTPPLVYDTARYSWAWKHAGIVDYIDRTGGVDPFIDVLTVYHSWPGFFAFNAMLTDLAGLDSAMSYAAWAEVFFNLLTVAAVVALLRGLTDDPRTVAVAAWIFVLGNWVGQGYWSPQAISYAWYLLVVALLVHWFPGRPAAGVTHAVTTPARRAGLMGVVLLLLFCIVSTHQLTPVVTLLTVTVLVLTQRTNATTLPLLVTVLVGGWLLYVAAPFTETTLTEALAAIGAVDENVEGTLIQYDAISTGQLLVSMMSRAQTVAVVLLAGAGVIARLRRGHRGYTAFFLAAVPFTIVMFSPYGHEILFRAYLFALPGLAFFAAALLWPPSSVVTPHRMRVLLGVSLALMVGLLFSLFGNDRQYHFTEREVAAAEYVYDVAPPGTLLVEGSRNYPAQFENYDRFTYVPIAREAEEDRLEMVQHPVRVLRRWMGDSSYAASYLVITRSQKAETEALGEMPGGGLQSIEEALLKSRAFRAVLHNEDASVFVLRTQLVESGEPTATGGAR</sequence>
<feature type="transmembrane region" description="Helical" evidence="1">
    <location>
        <begin position="20"/>
        <end position="38"/>
    </location>
</feature>
<feature type="transmembrane region" description="Helical" evidence="1">
    <location>
        <begin position="219"/>
        <end position="234"/>
    </location>
</feature>
<keyword evidence="1" id="KW-1133">Transmembrane helix</keyword>
<reference evidence="2 3" key="1">
    <citation type="submission" date="2021-08" db="EMBL/GenBank/DDBJ databases">
        <title>Nocardioides bacterium WL0053 sp. nov., isolated from the sediment.</title>
        <authorList>
            <person name="Wang L."/>
            <person name="Zhang D."/>
            <person name="Zhang A."/>
        </authorList>
    </citation>
    <scope>NUCLEOTIDE SEQUENCE [LARGE SCALE GENOMIC DNA]</scope>
    <source>
        <strain evidence="2 3">WL0053</strain>
    </source>
</reference>
<feature type="transmembrane region" description="Helical" evidence="1">
    <location>
        <begin position="170"/>
        <end position="188"/>
    </location>
</feature>